<proteinExistence type="predicted"/>
<reference evidence="1 2" key="1">
    <citation type="submission" date="2017-01" db="EMBL/GenBank/DDBJ databases">
        <title>Novel large sulfur bacteria in the metagenomes of groundwater-fed chemosynthetic microbial mats in the Lake Huron basin.</title>
        <authorList>
            <person name="Sharrar A.M."/>
            <person name="Flood B.E."/>
            <person name="Bailey J.V."/>
            <person name="Jones D.S."/>
            <person name="Biddanda B."/>
            <person name="Ruberg S.A."/>
            <person name="Marcus D.N."/>
            <person name="Dick G.J."/>
        </authorList>
    </citation>
    <scope>NUCLEOTIDE SEQUENCE [LARGE SCALE GENOMIC DNA]</scope>
    <source>
        <strain evidence="1">A7</strain>
    </source>
</reference>
<dbReference type="AlphaFoldDB" id="A0A1W9KQN6"/>
<comment type="caution">
    <text evidence="1">The sequence shown here is derived from an EMBL/GenBank/DDBJ whole genome shotgun (WGS) entry which is preliminary data.</text>
</comment>
<organism evidence="1 2">
    <name type="scientific">Rhodoferax ferrireducens</name>
    <dbReference type="NCBI Taxonomy" id="192843"/>
    <lineage>
        <taxon>Bacteria</taxon>
        <taxon>Pseudomonadati</taxon>
        <taxon>Pseudomonadota</taxon>
        <taxon>Betaproteobacteria</taxon>
        <taxon>Burkholderiales</taxon>
        <taxon>Comamonadaceae</taxon>
        <taxon>Rhodoferax</taxon>
    </lineage>
</organism>
<protein>
    <submittedName>
        <fullName evidence="1">Uncharacterized protein</fullName>
    </submittedName>
</protein>
<sequence>MMTMTTLQAELHRLYLLENASSDAQDPANGEPGLIDSNGCVRAMVLEVALLAGCNGVTALWHGVQDELELPAPAMAISGVSAYHVWFSLREPVPVAQAMAFLEALRLRFLADVAARHVVMRPCVDASGQTHHAKLVPARQMETGHWSAFVAPGLLSMFADEPWLDLPPSPEAQAKLLANFESIQPDGFQRAQARLWPHNVAAAPEAQTAPADTTGPAKAHEGVDPKGFLLSVMNDPAVDVSLRIEAAKALLPFYEAPRRN</sequence>
<evidence type="ECO:0000313" key="2">
    <source>
        <dbReference type="Proteomes" id="UP000192505"/>
    </source>
</evidence>
<name>A0A1W9KQN6_9BURK</name>
<dbReference type="EMBL" id="MTEI01000015">
    <property type="protein sequence ID" value="OQW86570.1"/>
    <property type="molecule type" value="Genomic_DNA"/>
</dbReference>
<gene>
    <name evidence="1" type="ORF">BWK72_16990</name>
</gene>
<accession>A0A1W9KQN6</accession>
<evidence type="ECO:0000313" key="1">
    <source>
        <dbReference type="EMBL" id="OQW86570.1"/>
    </source>
</evidence>
<dbReference type="Proteomes" id="UP000192505">
    <property type="component" value="Unassembled WGS sequence"/>
</dbReference>